<dbReference type="Gene3D" id="2.170.270.10">
    <property type="entry name" value="SET domain"/>
    <property type="match status" value="1"/>
</dbReference>
<dbReference type="SUPFAM" id="SSF82199">
    <property type="entry name" value="SET domain"/>
    <property type="match status" value="1"/>
</dbReference>
<name>A0A7S4EGA5_9STRA</name>
<keyword evidence="2" id="KW-0472">Membrane</keyword>
<dbReference type="InterPro" id="IPR001214">
    <property type="entry name" value="SET_dom"/>
</dbReference>
<dbReference type="PROSITE" id="PS50280">
    <property type="entry name" value="SET"/>
    <property type="match status" value="1"/>
</dbReference>
<dbReference type="EMBL" id="HBIX01005294">
    <property type="protein sequence ID" value="CAE0711460.1"/>
    <property type="molecule type" value="Transcribed_RNA"/>
</dbReference>
<feature type="region of interest" description="Disordered" evidence="1">
    <location>
        <begin position="679"/>
        <end position="741"/>
    </location>
</feature>
<proteinExistence type="predicted"/>
<evidence type="ECO:0000256" key="1">
    <source>
        <dbReference type="SAM" id="MobiDB-lite"/>
    </source>
</evidence>
<evidence type="ECO:0000259" key="3">
    <source>
        <dbReference type="PROSITE" id="PS50280"/>
    </source>
</evidence>
<gene>
    <name evidence="4" type="ORF">PAUS00366_LOCUS4212</name>
</gene>
<evidence type="ECO:0000256" key="2">
    <source>
        <dbReference type="SAM" id="Phobius"/>
    </source>
</evidence>
<accession>A0A7S4EGA5</accession>
<evidence type="ECO:0000313" key="4">
    <source>
        <dbReference type="EMBL" id="CAE0711460.1"/>
    </source>
</evidence>
<dbReference type="InterPro" id="IPR046341">
    <property type="entry name" value="SET_dom_sf"/>
</dbReference>
<feature type="compositionally biased region" description="Acidic residues" evidence="1">
    <location>
        <begin position="679"/>
        <end position="733"/>
    </location>
</feature>
<keyword evidence="2" id="KW-0812">Transmembrane</keyword>
<protein>
    <recommendedName>
        <fullName evidence="3">SET domain-containing protein</fullName>
    </recommendedName>
</protein>
<dbReference type="Pfam" id="PF00856">
    <property type="entry name" value="SET"/>
    <property type="match status" value="1"/>
</dbReference>
<keyword evidence="2" id="KW-1133">Transmembrane helix</keyword>
<sequence>MKHSRSVIGRSRRRSRSRSHCWYRLPARIISLGAFRTFLIIATTITTSIIKTTATSSTMAHIECGVYLAPSSIPGAGLGMYVGNRTIQEGTAVTDEDILIPIIERTWHNEKHLTEKNFLWDEYIWNSNIFPFTEPEIGLDLLDDMQMVSPGVGSAANCYLTMVNVVDNDIKVSREGLLNDSPGQGAFSIYHGRSFRATNEMEPGQEIFVNYGEEYFGHREHIYGILPMQDDFDAADEILKIAQSLTIYNDGIVATAEDEDATDEDDETVREEVWDDLHSVIKDISNNPYTKPSRMLNAIPSDPSIAKEVLEDGGGGTAWQDHKRSIRALEWLEEHGQCADNIGVGKSTIPDAGRGAFATRFVPSGGLVSPAPLVHVGDLDTMAMFTEHVYNKKDKLVPNRSGAYTWQLMLNYCFAHEQSTLLLCPYGLLSSLINHSSGENANTRIQWSEKDRMRHPEWLENPIEAWAAEYHTGLQFDFVAKRDIEKGEELLIDYGPLWQDAWDTHVRAFRFDEYRFEQYLPSYELDELLLKEDNDLSFRLRTEDDRDYRLDGVQLYCRGWYLAKYGIEMQHWTRETPMCSIVRKLGKDSYLVRIIEWIDNSKDRRSDYYAYHQKSPIIRGLPRDAFFFEDLPYARDIHQEWAFRHPMMIPDDMFPKIWKNADNEPNGRTFLEFVKRALDDEEKDDEDEGEDDDDDDDEDEGEDDDDDDDENEEEEDNEDYQNDEEEDDDDDDDQSVRSKQR</sequence>
<organism evidence="4">
    <name type="scientific">Pseudo-nitzschia australis</name>
    <dbReference type="NCBI Taxonomy" id="44445"/>
    <lineage>
        <taxon>Eukaryota</taxon>
        <taxon>Sar</taxon>
        <taxon>Stramenopiles</taxon>
        <taxon>Ochrophyta</taxon>
        <taxon>Bacillariophyta</taxon>
        <taxon>Bacillariophyceae</taxon>
        <taxon>Bacillariophycidae</taxon>
        <taxon>Bacillariales</taxon>
        <taxon>Bacillariaceae</taxon>
        <taxon>Pseudo-nitzschia</taxon>
    </lineage>
</organism>
<reference evidence="4" key="1">
    <citation type="submission" date="2021-01" db="EMBL/GenBank/DDBJ databases">
        <authorList>
            <person name="Corre E."/>
            <person name="Pelletier E."/>
            <person name="Niang G."/>
            <person name="Scheremetjew M."/>
            <person name="Finn R."/>
            <person name="Kale V."/>
            <person name="Holt S."/>
            <person name="Cochrane G."/>
            <person name="Meng A."/>
            <person name="Brown T."/>
            <person name="Cohen L."/>
        </authorList>
    </citation>
    <scope>NUCLEOTIDE SEQUENCE</scope>
    <source>
        <strain evidence="4">10249 10 AB</strain>
    </source>
</reference>
<feature type="domain" description="SET" evidence="3">
    <location>
        <begin position="340"/>
        <end position="495"/>
    </location>
</feature>
<dbReference type="AlphaFoldDB" id="A0A7S4EGA5"/>
<feature type="transmembrane region" description="Helical" evidence="2">
    <location>
        <begin position="21"/>
        <end position="42"/>
    </location>
</feature>